<dbReference type="GO" id="GO:0004190">
    <property type="term" value="F:aspartic-type endopeptidase activity"/>
    <property type="evidence" value="ECO:0007669"/>
    <property type="project" value="InterPro"/>
</dbReference>
<keyword evidence="5 7" id="KW-1133">Transmembrane helix</keyword>
<organism evidence="10">
    <name type="scientific">candidate division WOR-3 bacterium</name>
    <dbReference type="NCBI Taxonomy" id="2052148"/>
    <lineage>
        <taxon>Bacteria</taxon>
        <taxon>Bacteria division WOR-3</taxon>
    </lineage>
</organism>
<evidence type="ECO:0000256" key="7">
    <source>
        <dbReference type="SAM" id="Phobius"/>
    </source>
</evidence>
<keyword evidence="6 7" id="KW-0472">Membrane</keyword>
<dbReference type="EMBL" id="DTGD01000108">
    <property type="protein sequence ID" value="HGB35829.1"/>
    <property type="molecule type" value="Genomic_DNA"/>
</dbReference>
<feature type="domain" description="Prepilin type IV endopeptidase peptidase" evidence="8">
    <location>
        <begin position="104"/>
        <end position="210"/>
    </location>
</feature>
<dbReference type="InterPro" id="IPR010627">
    <property type="entry name" value="Prepilin_pept_A24_N"/>
</dbReference>
<name>A0A7V3KNB7_UNCW3</name>
<keyword evidence="4 7" id="KW-0812">Transmembrane</keyword>
<feature type="domain" description="Prepilin peptidase A24 N-terminal" evidence="9">
    <location>
        <begin position="11"/>
        <end position="93"/>
    </location>
</feature>
<dbReference type="GO" id="GO:0005886">
    <property type="term" value="C:plasma membrane"/>
    <property type="evidence" value="ECO:0007669"/>
    <property type="project" value="UniProtKB-SubCell"/>
</dbReference>
<dbReference type="AlphaFoldDB" id="A0A7V3KNB7"/>
<feature type="transmembrane region" description="Helical" evidence="7">
    <location>
        <begin position="122"/>
        <end position="141"/>
    </location>
</feature>
<evidence type="ECO:0000256" key="5">
    <source>
        <dbReference type="ARBA" id="ARBA00022989"/>
    </source>
</evidence>
<evidence type="ECO:0000256" key="2">
    <source>
        <dbReference type="ARBA" id="ARBA00005801"/>
    </source>
</evidence>
<sequence>MTLFAIFFFLAGLAVGSFLNVVIYRLPRGMSIIKPPSHCPSCGNKIKFYDNIPLISYAILRGKCRYCGAKISPIYPAVEGLTGIAFLLIYLKFHFNTFIALKFMILTALLVAISFIDFKEKVIFDSLTVPWIGIGLLLTLLLKDIPFLNALLTTVISGFLFWILRLSFSKILKREAMGEGDILLIMLISSFTGFKGAYFSMLFGSILALLAHFIFPDKIKDEIPFGPFLSLGAFIGIFTL</sequence>
<comment type="similarity">
    <text evidence="2">Belongs to the peptidase A24 family.</text>
</comment>
<comment type="subcellular location">
    <subcellularLocation>
        <location evidence="1">Cell membrane</location>
        <topology evidence="1">Multi-pass membrane protein</topology>
    </subcellularLocation>
</comment>
<feature type="transmembrane region" description="Helical" evidence="7">
    <location>
        <begin position="73"/>
        <end position="91"/>
    </location>
</feature>
<evidence type="ECO:0000259" key="9">
    <source>
        <dbReference type="Pfam" id="PF06750"/>
    </source>
</evidence>
<comment type="caution">
    <text evidence="10">The sequence shown here is derived from an EMBL/GenBank/DDBJ whole genome shotgun (WGS) entry which is preliminary data.</text>
</comment>
<dbReference type="PANTHER" id="PTHR30487">
    <property type="entry name" value="TYPE 4 PREPILIN-LIKE PROTEINS LEADER PEPTIDE-PROCESSING ENZYME"/>
    <property type="match status" value="1"/>
</dbReference>
<evidence type="ECO:0000256" key="4">
    <source>
        <dbReference type="ARBA" id="ARBA00022692"/>
    </source>
</evidence>
<feature type="transmembrane region" description="Helical" evidence="7">
    <location>
        <begin position="97"/>
        <end position="115"/>
    </location>
</feature>
<keyword evidence="3" id="KW-1003">Cell membrane</keyword>
<accession>A0A7V3KNB7</accession>
<protein>
    <submittedName>
        <fullName evidence="10">Prepilin peptidase</fullName>
    </submittedName>
</protein>
<proteinExistence type="inferred from homology"/>
<reference evidence="10" key="1">
    <citation type="journal article" date="2020" name="mSystems">
        <title>Genome- and Community-Level Interaction Insights into Carbon Utilization and Element Cycling Functions of Hydrothermarchaeota in Hydrothermal Sediment.</title>
        <authorList>
            <person name="Zhou Z."/>
            <person name="Liu Y."/>
            <person name="Xu W."/>
            <person name="Pan J."/>
            <person name="Luo Z.H."/>
            <person name="Li M."/>
        </authorList>
    </citation>
    <scope>NUCLEOTIDE SEQUENCE [LARGE SCALE GENOMIC DNA]</scope>
    <source>
        <strain evidence="10">SpSt-754</strain>
    </source>
</reference>
<dbReference type="InterPro" id="IPR050882">
    <property type="entry name" value="Prepilin_peptidase/N-MTase"/>
</dbReference>
<evidence type="ECO:0000259" key="8">
    <source>
        <dbReference type="Pfam" id="PF01478"/>
    </source>
</evidence>
<evidence type="ECO:0000256" key="3">
    <source>
        <dbReference type="ARBA" id="ARBA00022475"/>
    </source>
</evidence>
<feature type="transmembrane region" description="Helical" evidence="7">
    <location>
        <begin position="147"/>
        <end position="164"/>
    </location>
</feature>
<evidence type="ECO:0000256" key="1">
    <source>
        <dbReference type="ARBA" id="ARBA00004651"/>
    </source>
</evidence>
<dbReference type="InterPro" id="IPR000045">
    <property type="entry name" value="Prepilin_IV_endopep_pep"/>
</dbReference>
<feature type="transmembrane region" description="Helical" evidence="7">
    <location>
        <begin position="6"/>
        <end position="26"/>
    </location>
</feature>
<evidence type="ECO:0000313" key="10">
    <source>
        <dbReference type="EMBL" id="HGB35829.1"/>
    </source>
</evidence>
<dbReference type="Gene3D" id="1.20.120.1220">
    <property type="match status" value="1"/>
</dbReference>
<dbReference type="Pfam" id="PF01478">
    <property type="entry name" value="Peptidase_A24"/>
    <property type="match status" value="1"/>
</dbReference>
<evidence type="ECO:0000256" key="6">
    <source>
        <dbReference type="ARBA" id="ARBA00023136"/>
    </source>
</evidence>
<gene>
    <name evidence="10" type="ORF">ENV38_02835</name>
</gene>
<dbReference type="Pfam" id="PF06750">
    <property type="entry name" value="A24_N_bact"/>
    <property type="match status" value="1"/>
</dbReference>
<dbReference type="GO" id="GO:0006465">
    <property type="term" value="P:signal peptide processing"/>
    <property type="evidence" value="ECO:0007669"/>
    <property type="project" value="TreeGrafter"/>
</dbReference>
<dbReference type="PANTHER" id="PTHR30487:SF0">
    <property type="entry name" value="PREPILIN LEADER PEPTIDASE_N-METHYLTRANSFERASE-RELATED"/>
    <property type="match status" value="1"/>
</dbReference>